<dbReference type="InterPro" id="IPR028098">
    <property type="entry name" value="Glyco_trans_4-like_N"/>
</dbReference>
<dbReference type="CDD" id="cd03801">
    <property type="entry name" value="GT4_PimA-like"/>
    <property type="match status" value="1"/>
</dbReference>
<feature type="domain" description="Glycosyl transferase family 1" evidence="1">
    <location>
        <begin position="190"/>
        <end position="344"/>
    </location>
</feature>
<keyword evidence="3" id="KW-0808">Transferase</keyword>
<dbReference type="Pfam" id="PF13439">
    <property type="entry name" value="Glyco_transf_4"/>
    <property type="match status" value="1"/>
</dbReference>
<dbReference type="PANTHER" id="PTHR45947">
    <property type="entry name" value="SULFOQUINOVOSYL TRANSFERASE SQD2"/>
    <property type="match status" value="1"/>
</dbReference>
<dbReference type="InterPro" id="IPR050194">
    <property type="entry name" value="Glycosyltransferase_grp1"/>
</dbReference>
<dbReference type="SUPFAM" id="SSF53756">
    <property type="entry name" value="UDP-Glycosyltransferase/glycogen phosphorylase"/>
    <property type="match status" value="1"/>
</dbReference>
<dbReference type="InterPro" id="IPR001296">
    <property type="entry name" value="Glyco_trans_1"/>
</dbReference>
<name>A0A5A4U7L6_ESCAL</name>
<evidence type="ECO:0000313" key="3">
    <source>
        <dbReference type="EMBL" id="BBM63186.1"/>
    </source>
</evidence>
<dbReference type="AlphaFoldDB" id="A0A5A4U7L6"/>
<dbReference type="PANTHER" id="PTHR45947:SF3">
    <property type="entry name" value="SULFOQUINOVOSYL TRANSFERASE SQD2"/>
    <property type="match status" value="1"/>
</dbReference>
<dbReference type="Gene3D" id="3.40.50.2000">
    <property type="entry name" value="Glycogen Phosphorylase B"/>
    <property type="match status" value="2"/>
</dbReference>
<protein>
    <submittedName>
        <fullName evidence="3">Glycosyltransferase family 1 protein</fullName>
    </submittedName>
</protein>
<organism evidence="3">
    <name type="scientific">Escherichia albertii</name>
    <dbReference type="NCBI Taxonomy" id="208962"/>
    <lineage>
        <taxon>Bacteria</taxon>
        <taxon>Pseudomonadati</taxon>
        <taxon>Pseudomonadota</taxon>
        <taxon>Gammaproteobacteria</taxon>
        <taxon>Enterobacterales</taxon>
        <taxon>Enterobacteriaceae</taxon>
        <taxon>Escherichia</taxon>
    </lineage>
</organism>
<reference evidence="3" key="1">
    <citation type="submission" date="2019-07" db="EMBL/GenBank/DDBJ databases">
        <title>Overview of O-antigen diversity of Escherichia albertii, an emerging enteropathogen; genetic structure, serology, and development of O-genotyping method.</title>
        <authorList>
            <person name="Ooka T."/>
            <person name="Seto K."/>
            <person name="Ogura Y."/>
            <person name="Iguchi A."/>
            <person name="Imura N."/>
            <person name="Honda M."/>
            <person name="Etoh Y."/>
            <person name="Ikeda T."/>
            <person name="Sugitani W."/>
            <person name="Konno T."/>
            <person name="Kawano K."/>
            <person name="Kudo Y."/>
            <person name="Murakami K."/>
            <person name="Hayashi T."/>
            <person name="Nishi J."/>
        </authorList>
    </citation>
    <scope>NUCLEOTIDE SEQUENCE</scope>
    <source>
        <strain evidence="3">06-3542</strain>
    </source>
</reference>
<proteinExistence type="predicted"/>
<evidence type="ECO:0000259" key="2">
    <source>
        <dbReference type="Pfam" id="PF13439"/>
    </source>
</evidence>
<evidence type="ECO:0000259" key="1">
    <source>
        <dbReference type="Pfam" id="PF00534"/>
    </source>
</evidence>
<feature type="domain" description="Glycosyltransferase subfamily 4-like N-terminal" evidence="2">
    <location>
        <begin position="22"/>
        <end position="180"/>
    </location>
</feature>
<sequence>MLSGDVMNNILIFSHEYPPSLGGAGTVAELLVENFSQDVSNNVEVLTSVRSINLKSDRVHIVHLSRKFWFLAYLPWLFFYAKKYDHIIINDPAAIYSSGVILPKSILRRATCIIHGVEKYLTSKNKIIKFIGFSHFFKRSLNNCRNVVFVSDFIKNKYKELYGIEVKNSVVIHSGIKISRTEKFNYSSKIDNKNGIIKFLTVSRLVEGKGYDRMLSIFQLLNQMGLNFEWHIVGDGYYKQKFEEKLKQSSIYDKVTLVGAVDRKELPKIYSSYDFYILLSDLEESFGLSYLEAASAGIIPIGYNRYGVKEAFKYIKYGFLLNAKYGDKELAEKIFYITKSDFSACNECFRNEKDFYYAFKSLIN</sequence>
<dbReference type="EMBL" id="LC494358">
    <property type="protein sequence ID" value="BBM63186.1"/>
    <property type="molecule type" value="Genomic_DNA"/>
</dbReference>
<accession>A0A5A4U7L6</accession>
<dbReference type="Pfam" id="PF00534">
    <property type="entry name" value="Glycos_transf_1"/>
    <property type="match status" value="1"/>
</dbReference>
<dbReference type="GO" id="GO:0016757">
    <property type="term" value="F:glycosyltransferase activity"/>
    <property type="evidence" value="ECO:0007669"/>
    <property type="project" value="InterPro"/>
</dbReference>